<gene>
    <name evidence="3" type="ORF">QYM36_005568</name>
</gene>
<evidence type="ECO:0000256" key="1">
    <source>
        <dbReference type="SAM" id="MobiDB-lite"/>
    </source>
</evidence>
<dbReference type="InterPro" id="IPR013098">
    <property type="entry name" value="Ig_I-set"/>
</dbReference>
<dbReference type="Pfam" id="PF07679">
    <property type="entry name" value="I-set"/>
    <property type="match status" value="1"/>
</dbReference>
<dbReference type="InterPro" id="IPR036179">
    <property type="entry name" value="Ig-like_dom_sf"/>
</dbReference>
<comment type="caution">
    <text evidence="3">The sequence shown here is derived from an EMBL/GenBank/DDBJ whole genome shotgun (WGS) entry which is preliminary data.</text>
</comment>
<evidence type="ECO:0000259" key="2">
    <source>
        <dbReference type="PROSITE" id="PS50835"/>
    </source>
</evidence>
<evidence type="ECO:0000313" key="4">
    <source>
        <dbReference type="Proteomes" id="UP001187531"/>
    </source>
</evidence>
<dbReference type="InterPro" id="IPR007110">
    <property type="entry name" value="Ig-like_dom"/>
</dbReference>
<evidence type="ECO:0000313" key="3">
    <source>
        <dbReference type="EMBL" id="KAK2718304.1"/>
    </source>
</evidence>
<name>A0AA88L9V2_ARTSF</name>
<dbReference type="EMBL" id="JAVRJZ010000009">
    <property type="protein sequence ID" value="KAK2718304.1"/>
    <property type="molecule type" value="Genomic_DNA"/>
</dbReference>
<organism evidence="3 4">
    <name type="scientific">Artemia franciscana</name>
    <name type="common">Brine shrimp</name>
    <name type="synonym">Artemia sanfranciscana</name>
    <dbReference type="NCBI Taxonomy" id="6661"/>
    <lineage>
        <taxon>Eukaryota</taxon>
        <taxon>Metazoa</taxon>
        <taxon>Ecdysozoa</taxon>
        <taxon>Arthropoda</taxon>
        <taxon>Crustacea</taxon>
        <taxon>Branchiopoda</taxon>
        <taxon>Anostraca</taxon>
        <taxon>Artemiidae</taxon>
        <taxon>Artemia</taxon>
    </lineage>
</organism>
<dbReference type="AlphaFoldDB" id="A0AA88L9V2"/>
<sequence>MPTIQVTSPLSEYDCEPDLWDVDSDSEKEVCPDLSNISNDEYAKTKTNFSGYQAPVERTISQQGEIFSEMGTAKKSRSWHCNLKDSDPEVKNENASVPISDTISDSNCTSPKHSVVISESATPLSGADDEMSDEESVKAQNRRKSSVLLVPEKKSRHSRRHERGNCCNSFLFSSATVFEEPSSNRTAMDGKDVTFTCKAGGAPNPNVTWYFERK</sequence>
<keyword evidence="4" id="KW-1185">Reference proteome</keyword>
<accession>A0AA88L9V2</accession>
<reference evidence="3" key="1">
    <citation type="submission" date="2023-07" db="EMBL/GenBank/DDBJ databases">
        <title>Chromosome-level genome assembly of Artemia franciscana.</title>
        <authorList>
            <person name="Jo E."/>
        </authorList>
    </citation>
    <scope>NUCLEOTIDE SEQUENCE</scope>
    <source>
        <tissue evidence="3">Whole body</tissue>
    </source>
</reference>
<proteinExistence type="predicted"/>
<protein>
    <recommendedName>
        <fullName evidence="2">Ig-like domain-containing protein</fullName>
    </recommendedName>
</protein>
<dbReference type="Gene3D" id="2.60.40.10">
    <property type="entry name" value="Immunoglobulins"/>
    <property type="match status" value="1"/>
</dbReference>
<dbReference type="PROSITE" id="PS50835">
    <property type="entry name" value="IG_LIKE"/>
    <property type="match status" value="1"/>
</dbReference>
<feature type="compositionally biased region" description="Polar residues" evidence="1">
    <location>
        <begin position="93"/>
        <end position="123"/>
    </location>
</feature>
<feature type="region of interest" description="Disordered" evidence="1">
    <location>
        <begin position="78"/>
        <end position="160"/>
    </location>
</feature>
<feature type="domain" description="Ig-like" evidence="2">
    <location>
        <begin position="175"/>
        <end position="214"/>
    </location>
</feature>
<dbReference type="Proteomes" id="UP001187531">
    <property type="component" value="Unassembled WGS sequence"/>
</dbReference>
<feature type="compositionally biased region" description="Basic and acidic residues" evidence="1">
    <location>
        <begin position="82"/>
        <end position="92"/>
    </location>
</feature>
<dbReference type="InterPro" id="IPR013783">
    <property type="entry name" value="Ig-like_fold"/>
</dbReference>
<dbReference type="SUPFAM" id="SSF48726">
    <property type="entry name" value="Immunoglobulin"/>
    <property type="match status" value="1"/>
</dbReference>